<dbReference type="PANTHER" id="PTHR33505">
    <property type="entry name" value="ZGC:162634"/>
    <property type="match status" value="1"/>
</dbReference>
<dbReference type="Gene3D" id="2.20.25.10">
    <property type="match status" value="1"/>
</dbReference>
<organism evidence="2 3">
    <name type="scientific">Sphingomonas cynarae</name>
    <dbReference type="NCBI Taxonomy" id="930197"/>
    <lineage>
        <taxon>Bacteria</taxon>
        <taxon>Pseudomonadati</taxon>
        <taxon>Pseudomonadota</taxon>
        <taxon>Alphaproteobacteria</taxon>
        <taxon>Sphingomonadales</taxon>
        <taxon>Sphingomonadaceae</taxon>
        <taxon>Sphingomonas</taxon>
    </lineage>
</organism>
<protein>
    <recommendedName>
        <fullName evidence="1">UPF0434 protein GCM10022268_04190</fullName>
    </recommendedName>
</protein>
<evidence type="ECO:0000313" key="2">
    <source>
        <dbReference type="EMBL" id="GAA3696850.1"/>
    </source>
</evidence>
<gene>
    <name evidence="2" type="ORF">GCM10022268_04190</name>
</gene>
<evidence type="ECO:0000313" key="3">
    <source>
        <dbReference type="Proteomes" id="UP001500523"/>
    </source>
</evidence>
<dbReference type="InterPro" id="IPR005651">
    <property type="entry name" value="Trm112-like"/>
</dbReference>
<sequence>MIDPWLLERLVCPATRTPLRHDATRDELISDAAGLAYPIRDGVPVMLIEEARRIDKDDASG</sequence>
<dbReference type="PANTHER" id="PTHR33505:SF4">
    <property type="entry name" value="PROTEIN PREY, MITOCHONDRIAL"/>
    <property type="match status" value="1"/>
</dbReference>
<dbReference type="RefSeq" id="WP_344691705.1">
    <property type="nucleotide sequence ID" value="NZ_BAABBF010000001.1"/>
</dbReference>
<dbReference type="Proteomes" id="UP001500523">
    <property type="component" value="Unassembled WGS sequence"/>
</dbReference>
<dbReference type="EMBL" id="BAABBF010000001">
    <property type="protein sequence ID" value="GAA3696850.1"/>
    <property type="molecule type" value="Genomic_DNA"/>
</dbReference>
<name>A0ABP7CYG3_9SPHN</name>
<comment type="similarity">
    <text evidence="1">Belongs to the UPF0434 family.</text>
</comment>
<proteinExistence type="inferred from homology"/>
<comment type="caution">
    <text evidence="2">The sequence shown here is derived from an EMBL/GenBank/DDBJ whole genome shotgun (WGS) entry which is preliminary data.</text>
</comment>
<dbReference type="SUPFAM" id="SSF158997">
    <property type="entry name" value="Trm112p-like"/>
    <property type="match status" value="1"/>
</dbReference>
<evidence type="ECO:0000256" key="1">
    <source>
        <dbReference type="HAMAP-Rule" id="MF_01187"/>
    </source>
</evidence>
<keyword evidence="3" id="KW-1185">Reference proteome</keyword>
<reference evidence="3" key="1">
    <citation type="journal article" date="2019" name="Int. J. Syst. Evol. Microbiol.">
        <title>The Global Catalogue of Microorganisms (GCM) 10K type strain sequencing project: providing services to taxonomists for standard genome sequencing and annotation.</title>
        <authorList>
            <consortium name="The Broad Institute Genomics Platform"/>
            <consortium name="The Broad Institute Genome Sequencing Center for Infectious Disease"/>
            <person name="Wu L."/>
            <person name="Ma J."/>
        </authorList>
    </citation>
    <scope>NUCLEOTIDE SEQUENCE [LARGE SCALE GENOMIC DNA]</scope>
    <source>
        <strain evidence="3">JCM 17498</strain>
    </source>
</reference>
<accession>A0ABP7CYG3</accession>
<dbReference type="HAMAP" id="MF_01187">
    <property type="entry name" value="UPF0434"/>
    <property type="match status" value="1"/>
</dbReference>
<dbReference type="Pfam" id="PF03966">
    <property type="entry name" value="Trm112p"/>
    <property type="match status" value="1"/>
</dbReference>